<dbReference type="EMBL" id="CAJVPM010012890">
    <property type="protein sequence ID" value="CAG8591184.1"/>
    <property type="molecule type" value="Genomic_DNA"/>
</dbReference>
<gene>
    <name evidence="1" type="ORF">SCALOS_LOCUS6582</name>
</gene>
<dbReference type="Proteomes" id="UP000789860">
    <property type="component" value="Unassembled WGS sequence"/>
</dbReference>
<sequence length="305" mass="35949">MESFIAITIHFIDNQWKLQHFVLDIFQFKGSHTRQNIADKIYNLLEEFEIDTKVIALTTDNAHILNLVVSARLKFLETPIKKLRKLVKIIQKSTKYLEYLENIVIVKKQFFLVPVLDCKTRWNSTYFMLKRAYNKDWIKFKNLIQLLEQFNEATIELLAQSYPTIAYVQIILLALRKDLESNKYDNFQLDNVIEAMLSKYIDKNFCFPNITIEEILTPVREKIQQQLPLISSQSSKKISSFYQKLKNNTQELQLLFEEADEIINLLDWWQTHTAEYLSLSKLAQNFLCIQASSVLCEQLFSIASQ</sequence>
<evidence type="ECO:0000313" key="1">
    <source>
        <dbReference type="EMBL" id="CAG8591184.1"/>
    </source>
</evidence>
<accession>A0ACA9MIH0</accession>
<reference evidence="1" key="1">
    <citation type="submission" date="2021-06" db="EMBL/GenBank/DDBJ databases">
        <authorList>
            <person name="Kallberg Y."/>
            <person name="Tangrot J."/>
            <person name="Rosling A."/>
        </authorList>
    </citation>
    <scope>NUCLEOTIDE SEQUENCE</scope>
    <source>
        <strain evidence="1">AU212A</strain>
    </source>
</reference>
<name>A0ACA9MIH0_9GLOM</name>
<protein>
    <submittedName>
        <fullName evidence="1">4212_t:CDS:1</fullName>
    </submittedName>
</protein>
<feature type="non-terminal residue" evidence="1">
    <location>
        <position position="305"/>
    </location>
</feature>
<keyword evidence="2" id="KW-1185">Reference proteome</keyword>
<comment type="caution">
    <text evidence="1">The sequence shown here is derived from an EMBL/GenBank/DDBJ whole genome shotgun (WGS) entry which is preliminary data.</text>
</comment>
<proteinExistence type="predicted"/>
<evidence type="ECO:0000313" key="2">
    <source>
        <dbReference type="Proteomes" id="UP000789860"/>
    </source>
</evidence>
<organism evidence="1 2">
    <name type="scientific">Scutellospora calospora</name>
    <dbReference type="NCBI Taxonomy" id="85575"/>
    <lineage>
        <taxon>Eukaryota</taxon>
        <taxon>Fungi</taxon>
        <taxon>Fungi incertae sedis</taxon>
        <taxon>Mucoromycota</taxon>
        <taxon>Glomeromycotina</taxon>
        <taxon>Glomeromycetes</taxon>
        <taxon>Diversisporales</taxon>
        <taxon>Gigasporaceae</taxon>
        <taxon>Scutellospora</taxon>
    </lineage>
</organism>